<dbReference type="InterPro" id="IPR052158">
    <property type="entry name" value="INH-QAR"/>
</dbReference>
<dbReference type="Proteomes" id="UP001385499">
    <property type="component" value="Unassembled WGS sequence"/>
</dbReference>
<dbReference type="RefSeq" id="WP_340273624.1">
    <property type="nucleotide sequence ID" value="NZ_JBAKIA010000004.1"/>
</dbReference>
<dbReference type="EMBL" id="JBAKIA010000004">
    <property type="protein sequence ID" value="MEJ8473929.1"/>
    <property type="molecule type" value="Genomic_DNA"/>
</dbReference>
<feature type="chain" id="PRO_5045530934" evidence="1">
    <location>
        <begin position="29"/>
        <end position="280"/>
    </location>
</feature>
<protein>
    <submittedName>
        <fullName evidence="3">DJ-1/PfpI family protein</fullName>
        <ecNumber evidence="3">4.2.1.-</ecNumber>
    </submittedName>
</protein>
<keyword evidence="4" id="KW-1185">Reference proteome</keyword>
<proteinExistence type="predicted"/>
<name>A0ABU8TIE0_9HYPH</name>
<dbReference type="Pfam" id="PF01965">
    <property type="entry name" value="DJ-1_PfpI"/>
    <property type="match status" value="1"/>
</dbReference>
<organism evidence="3 4">
    <name type="scientific">Roseibium algae</name>
    <dbReference type="NCBI Taxonomy" id="3123038"/>
    <lineage>
        <taxon>Bacteria</taxon>
        <taxon>Pseudomonadati</taxon>
        <taxon>Pseudomonadota</taxon>
        <taxon>Alphaproteobacteria</taxon>
        <taxon>Hyphomicrobiales</taxon>
        <taxon>Stappiaceae</taxon>
        <taxon>Roseibium</taxon>
    </lineage>
</organism>
<dbReference type="PANTHER" id="PTHR43130">
    <property type="entry name" value="ARAC-FAMILY TRANSCRIPTIONAL REGULATOR"/>
    <property type="match status" value="1"/>
</dbReference>
<feature type="domain" description="DJ-1/PfpI" evidence="2">
    <location>
        <begin position="57"/>
        <end position="215"/>
    </location>
</feature>
<dbReference type="GO" id="GO:0016829">
    <property type="term" value="F:lyase activity"/>
    <property type="evidence" value="ECO:0007669"/>
    <property type="project" value="UniProtKB-KW"/>
</dbReference>
<keyword evidence="1" id="KW-0732">Signal</keyword>
<dbReference type="PANTHER" id="PTHR43130:SF2">
    <property type="entry name" value="DJ-1_PFPI DOMAIN-CONTAINING PROTEIN"/>
    <property type="match status" value="1"/>
</dbReference>
<evidence type="ECO:0000313" key="3">
    <source>
        <dbReference type="EMBL" id="MEJ8473929.1"/>
    </source>
</evidence>
<dbReference type="InterPro" id="IPR006311">
    <property type="entry name" value="TAT_signal"/>
</dbReference>
<dbReference type="PROSITE" id="PS51318">
    <property type="entry name" value="TAT"/>
    <property type="match status" value="1"/>
</dbReference>
<reference evidence="3 4" key="1">
    <citation type="submission" date="2024-02" db="EMBL/GenBank/DDBJ databases">
        <title>Roseibium algae sp. nov., isolated from marine alga (Grateloupia sp.), showing potential in myo-inositol conversion.</title>
        <authorList>
            <person name="Wang Y."/>
        </authorList>
    </citation>
    <scope>NUCLEOTIDE SEQUENCE [LARGE SCALE GENOMIC DNA]</scope>
    <source>
        <strain evidence="3 4">H3510</strain>
    </source>
</reference>
<dbReference type="InterPro" id="IPR029062">
    <property type="entry name" value="Class_I_gatase-like"/>
</dbReference>
<accession>A0ABU8TIE0</accession>
<feature type="signal peptide" evidence="1">
    <location>
        <begin position="1"/>
        <end position="28"/>
    </location>
</feature>
<comment type="caution">
    <text evidence="3">The sequence shown here is derived from an EMBL/GenBank/DDBJ whole genome shotgun (WGS) entry which is preliminary data.</text>
</comment>
<sequence>MKDFLDRRSVLALGTGLSAAAATFPVLAGSANAPKETSQDSHQRMMRTIAADAPVVSMMIYPKMVALDLIGPMTVFSIMRCNIELVWKGRSPVSTDVGIPFSATHTFEEASRTPDILFVPGGILGTIDCMNDTQVIDYLAERGERAGWVTSVCTGSLVLGGAGLLEGRNATSHWGVANLLPMLGAHHVDERVVQDGNRITGGGVTAGIDFGLRLAAMIKDEETARRVQLIMEYAPEPPFENGTPAQAGAARMETMLARRSTMDAMAKVAAQKAGKRLGTL</sequence>
<dbReference type="Gene3D" id="3.40.50.880">
    <property type="match status" value="1"/>
</dbReference>
<dbReference type="InterPro" id="IPR002818">
    <property type="entry name" value="DJ-1/PfpI"/>
</dbReference>
<dbReference type="CDD" id="cd03139">
    <property type="entry name" value="GATase1_PfpI_2"/>
    <property type="match status" value="1"/>
</dbReference>
<dbReference type="SUPFAM" id="SSF52317">
    <property type="entry name" value="Class I glutamine amidotransferase-like"/>
    <property type="match status" value="1"/>
</dbReference>
<dbReference type="EC" id="4.2.1.-" evidence="3"/>
<evidence type="ECO:0000259" key="2">
    <source>
        <dbReference type="Pfam" id="PF01965"/>
    </source>
</evidence>
<evidence type="ECO:0000313" key="4">
    <source>
        <dbReference type="Proteomes" id="UP001385499"/>
    </source>
</evidence>
<keyword evidence="3" id="KW-0456">Lyase</keyword>
<evidence type="ECO:0000256" key="1">
    <source>
        <dbReference type="SAM" id="SignalP"/>
    </source>
</evidence>
<gene>
    <name evidence="3" type="ORF">V6575_07505</name>
</gene>